<protein>
    <submittedName>
        <fullName evidence="2">Uncharacterized protein</fullName>
    </submittedName>
</protein>
<dbReference type="EMBL" id="CAJNNV010007949">
    <property type="protein sequence ID" value="CAE8595605.1"/>
    <property type="molecule type" value="Genomic_DNA"/>
</dbReference>
<organism evidence="2 3">
    <name type="scientific">Polarella glacialis</name>
    <name type="common">Dinoflagellate</name>
    <dbReference type="NCBI Taxonomy" id="89957"/>
    <lineage>
        <taxon>Eukaryota</taxon>
        <taxon>Sar</taxon>
        <taxon>Alveolata</taxon>
        <taxon>Dinophyceae</taxon>
        <taxon>Suessiales</taxon>
        <taxon>Suessiaceae</taxon>
        <taxon>Polarella</taxon>
    </lineage>
</organism>
<gene>
    <name evidence="1" type="ORF">PGLA1383_LOCUS14114</name>
    <name evidence="2" type="ORF">PGLA1383_LOCUS43176</name>
</gene>
<evidence type="ECO:0000313" key="1">
    <source>
        <dbReference type="EMBL" id="CAE8595605.1"/>
    </source>
</evidence>
<evidence type="ECO:0000313" key="2">
    <source>
        <dbReference type="EMBL" id="CAE8626225.1"/>
    </source>
</evidence>
<dbReference type="AlphaFoldDB" id="A0A813GMB2"/>
<dbReference type="EMBL" id="CAJNNV010028935">
    <property type="protein sequence ID" value="CAE8626225.1"/>
    <property type="molecule type" value="Genomic_DNA"/>
</dbReference>
<accession>A0A813GMB2</accession>
<comment type="caution">
    <text evidence="2">The sequence shown here is derived from an EMBL/GenBank/DDBJ whole genome shotgun (WGS) entry which is preliminary data.</text>
</comment>
<dbReference type="Proteomes" id="UP000654075">
    <property type="component" value="Unassembled WGS sequence"/>
</dbReference>
<reference evidence="2" key="1">
    <citation type="submission" date="2021-02" db="EMBL/GenBank/DDBJ databases">
        <authorList>
            <person name="Dougan E. K."/>
            <person name="Rhodes N."/>
            <person name="Thang M."/>
            <person name="Chan C."/>
        </authorList>
    </citation>
    <scope>NUCLEOTIDE SEQUENCE</scope>
</reference>
<evidence type="ECO:0000313" key="3">
    <source>
        <dbReference type="Proteomes" id="UP000654075"/>
    </source>
</evidence>
<proteinExistence type="predicted"/>
<name>A0A813GMB2_POLGL</name>
<sequence>MLLEPTVSSCKEKESLVQLQEVIDLEVTELQEQLAPAYGSRPATEGPWSRQSSAAANCWLQCQCDGDSGHMTPYWVNSRTADVSWNHPGAAQIIDLPLLGISVNALHSRLSTSASREQRAYGQIA</sequence>
<keyword evidence="3" id="KW-1185">Reference proteome</keyword>